<name>A0A0A1YQH3_9PSED</name>
<accession>A0A0A1YQH3</accession>
<evidence type="ECO:0000313" key="1">
    <source>
        <dbReference type="EMBL" id="KFX71104.1"/>
    </source>
</evidence>
<protein>
    <submittedName>
        <fullName evidence="1">Uncharacterized protein</fullName>
    </submittedName>
</protein>
<dbReference type="RefSeq" id="WP_025163938.1">
    <property type="nucleotide sequence ID" value="NZ_AWSQ01000001.1"/>
</dbReference>
<reference evidence="1 2" key="1">
    <citation type="journal article" date="2014" name="Genome Announc.">
        <title>Draft Genome Sequence of Petroleum Oil-Degrading Marine Bacterium Pseudomonas taeanensis Strain MS-3, Isolated from a Crude Oil-Contaminated Seashore.</title>
        <authorList>
            <person name="Lee S.Y."/>
            <person name="Kim S.H."/>
            <person name="Lee D.G."/>
            <person name="Shin S."/>
            <person name="Yun S.H."/>
            <person name="Choi C.W."/>
            <person name="Chung Y.H."/>
            <person name="Choi J.S."/>
            <person name="Kahng H.Y."/>
            <person name="Kim S.I."/>
        </authorList>
    </citation>
    <scope>NUCLEOTIDE SEQUENCE [LARGE SCALE GENOMIC DNA]</scope>
    <source>
        <strain evidence="1 2">MS-3</strain>
    </source>
</reference>
<keyword evidence="2" id="KW-1185">Reference proteome</keyword>
<sequence>MCKNDQWHEIATDYLNTIISTPSKFDLPTWRRLEELTKKSKVTLWRDKLIYDLYQQARISKRESILNSCAGKSKYRRSLEDRITYLELELRKANQIIDAHIVMNRDVFIALQRLNIDPLLVMTDIADIELQD</sequence>
<evidence type="ECO:0000313" key="2">
    <source>
        <dbReference type="Proteomes" id="UP000030063"/>
    </source>
</evidence>
<proteinExistence type="predicted"/>
<dbReference type="AlphaFoldDB" id="A0A0A1YQH3"/>
<organism evidence="1 2">
    <name type="scientific">Pseudomonas taeanensis MS-3</name>
    <dbReference type="NCBI Taxonomy" id="1395571"/>
    <lineage>
        <taxon>Bacteria</taxon>
        <taxon>Pseudomonadati</taxon>
        <taxon>Pseudomonadota</taxon>
        <taxon>Gammaproteobacteria</taxon>
        <taxon>Pseudomonadales</taxon>
        <taxon>Pseudomonadaceae</taxon>
        <taxon>Pseudomonas</taxon>
    </lineage>
</organism>
<gene>
    <name evidence="1" type="ORF">TMS3_0103970</name>
</gene>
<comment type="caution">
    <text evidence="1">The sequence shown here is derived from an EMBL/GenBank/DDBJ whole genome shotgun (WGS) entry which is preliminary data.</text>
</comment>
<dbReference type="EMBL" id="AWSQ01000001">
    <property type="protein sequence ID" value="KFX71104.1"/>
    <property type="molecule type" value="Genomic_DNA"/>
</dbReference>
<dbReference type="Proteomes" id="UP000030063">
    <property type="component" value="Unassembled WGS sequence"/>
</dbReference>